<dbReference type="EMBL" id="UYRU01055602">
    <property type="protein sequence ID" value="VDN13120.1"/>
    <property type="molecule type" value="Genomic_DNA"/>
</dbReference>
<feature type="region of interest" description="Disordered" evidence="1">
    <location>
        <begin position="173"/>
        <end position="208"/>
    </location>
</feature>
<gene>
    <name evidence="2" type="ORF">DILT_LOCUS8951</name>
</gene>
<organism evidence="2 3">
    <name type="scientific">Dibothriocephalus latus</name>
    <name type="common">Fish tapeworm</name>
    <name type="synonym">Diphyllobothrium latum</name>
    <dbReference type="NCBI Taxonomy" id="60516"/>
    <lineage>
        <taxon>Eukaryota</taxon>
        <taxon>Metazoa</taxon>
        <taxon>Spiralia</taxon>
        <taxon>Lophotrochozoa</taxon>
        <taxon>Platyhelminthes</taxon>
        <taxon>Cestoda</taxon>
        <taxon>Eucestoda</taxon>
        <taxon>Diphyllobothriidea</taxon>
        <taxon>Diphyllobothriidae</taxon>
        <taxon>Dibothriocephalus</taxon>
    </lineage>
</organism>
<accession>A0A3P7LIA6</accession>
<name>A0A3P7LIA6_DIBLA</name>
<feature type="region of interest" description="Disordered" evidence="1">
    <location>
        <begin position="113"/>
        <end position="160"/>
    </location>
</feature>
<feature type="compositionally biased region" description="Polar residues" evidence="1">
    <location>
        <begin position="120"/>
        <end position="151"/>
    </location>
</feature>
<evidence type="ECO:0000313" key="2">
    <source>
        <dbReference type="EMBL" id="VDN13120.1"/>
    </source>
</evidence>
<evidence type="ECO:0000313" key="3">
    <source>
        <dbReference type="Proteomes" id="UP000281553"/>
    </source>
</evidence>
<sequence>MTLDMKLYEATAYTQWIEGDQFRMNCRSLSLCLLFFSAYTRFTLNPMYSPTQTPHILLCLDHIPVSEQKQVQTDSCLMDIVKQWTIDPHFCLSRVAVPLPTSAPSTQPAALVGLERSSTDEQSTSGETLVSTTNPPSKNEGQSGESANAASPHSPRAHQIKSSITDIVPADHVSASSASAAETSDKSESSSAVAAAAAKAEEEKETDALTKASEYKVYSAAEEQLIVDKIRILASRILERWLSLP</sequence>
<dbReference type="Proteomes" id="UP000281553">
    <property type="component" value="Unassembled WGS sequence"/>
</dbReference>
<proteinExistence type="predicted"/>
<evidence type="ECO:0000256" key="1">
    <source>
        <dbReference type="SAM" id="MobiDB-lite"/>
    </source>
</evidence>
<feature type="compositionally biased region" description="Low complexity" evidence="1">
    <location>
        <begin position="189"/>
        <end position="198"/>
    </location>
</feature>
<dbReference type="OrthoDB" id="10646625at2759"/>
<feature type="compositionally biased region" description="Basic and acidic residues" evidence="1">
    <location>
        <begin position="199"/>
        <end position="208"/>
    </location>
</feature>
<protein>
    <submittedName>
        <fullName evidence="2">Uncharacterized protein</fullName>
    </submittedName>
</protein>
<keyword evidence="3" id="KW-1185">Reference proteome</keyword>
<feature type="non-terminal residue" evidence="2">
    <location>
        <position position="245"/>
    </location>
</feature>
<feature type="compositionally biased region" description="Low complexity" evidence="1">
    <location>
        <begin position="173"/>
        <end position="182"/>
    </location>
</feature>
<reference evidence="2 3" key="1">
    <citation type="submission" date="2018-11" db="EMBL/GenBank/DDBJ databases">
        <authorList>
            <consortium name="Pathogen Informatics"/>
        </authorList>
    </citation>
    <scope>NUCLEOTIDE SEQUENCE [LARGE SCALE GENOMIC DNA]</scope>
</reference>
<dbReference type="AlphaFoldDB" id="A0A3P7LIA6"/>